<keyword evidence="1" id="KW-0732">Signal</keyword>
<gene>
    <name evidence="2" type="ORF">D1013_02230</name>
</gene>
<feature type="signal peptide" evidence="1">
    <location>
        <begin position="1"/>
        <end position="22"/>
    </location>
</feature>
<dbReference type="EMBL" id="CP032050">
    <property type="protein sequence ID" value="AYN66283.1"/>
    <property type="molecule type" value="Genomic_DNA"/>
</dbReference>
<name>A0A3G2L216_9FLAO</name>
<dbReference type="AlphaFoldDB" id="A0A3G2L216"/>
<evidence type="ECO:0000313" key="2">
    <source>
        <dbReference type="EMBL" id="AYN66283.1"/>
    </source>
</evidence>
<reference evidence="2 3" key="1">
    <citation type="submission" date="2018-08" db="EMBL/GenBank/DDBJ databases">
        <title>The reduced genetic potential of extracellular carbohydrate catabolism in Euzebyella marina RN62, a Flavobacteriia bacterium isolated from the hadal water.</title>
        <authorList>
            <person name="Xue C."/>
        </authorList>
    </citation>
    <scope>NUCLEOTIDE SEQUENCE [LARGE SCALE GENOMIC DNA]</scope>
    <source>
        <strain evidence="2 3">RN62</strain>
    </source>
</reference>
<protein>
    <submittedName>
        <fullName evidence="2">Uncharacterized protein</fullName>
    </submittedName>
</protein>
<keyword evidence="3" id="KW-1185">Reference proteome</keyword>
<organism evidence="2 3">
    <name type="scientific">Euzebyella marina</name>
    <dbReference type="NCBI Taxonomy" id="1761453"/>
    <lineage>
        <taxon>Bacteria</taxon>
        <taxon>Pseudomonadati</taxon>
        <taxon>Bacteroidota</taxon>
        <taxon>Flavobacteriia</taxon>
        <taxon>Flavobacteriales</taxon>
        <taxon>Flavobacteriaceae</taxon>
        <taxon>Euzebyella</taxon>
    </lineage>
</organism>
<dbReference type="OrthoDB" id="1446707at2"/>
<sequence length="133" mass="15284">MAKFVSITISALVLIQSFGFHANDLVVLDELITHAKFHAEAYGDNFFVFLSKHYGELKSEHSQKHQEEQKDHEKLPFQQHSQFNNLPSVITADFENYDAREQQPIAGEDDNFFYINSYHSLTLGAPFQPPRLA</sequence>
<accession>A0A3G2L216</accession>
<dbReference type="Proteomes" id="UP000276309">
    <property type="component" value="Chromosome"/>
</dbReference>
<dbReference type="RefSeq" id="WP_121847335.1">
    <property type="nucleotide sequence ID" value="NZ_CP032050.1"/>
</dbReference>
<dbReference type="KEGG" id="emar:D1013_02230"/>
<proteinExistence type="predicted"/>
<evidence type="ECO:0000313" key="3">
    <source>
        <dbReference type="Proteomes" id="UP000276309"/>
    </source>
</evidence>
<evidence type="ECO:0000256" key="1">
    <source>
        <dbReference type="SAM" id="SignalP"/>
    </source>
</evidence>
<feature type="chain" id="PRO_5018296118" evidence="1">
    <location>
        <begin position="23"/>
        <end position="133"/>
    </location>
</feature>